<keyword evidence="6" id="KW-0560">Oxidoreductase</keyword>
<dbReference type="InterPro" id="IPR001041">
    <property type="entry name" value="2Fe-2S_ferredoxin-type"/>
</dbReference>
<dbReference type="InterPro" id="IPR017938">
    <property type="entry name" value="Riboflavin_synthase-like_b-brl"/>
</dbReference>
<dbReference type="Pfam" id="PF00970">
    <property type="entry name" value="FAD_binding_6"/>
    <property type="match status" value="1"/>
</dbReference>
<feature type="region of interest" description="Disordered" evidence="10">
    <location>
        <begin position="252"/>
        <end position="305"/>
    </location>
</feature>
<keyword evidence="8" id="KW-0411">Iron-sulfur</keyword>
<protein>
    <submittedName>
        <fullName evidence="14">2Fe-2S iron-sulfur cluster-binding protein</fullName>
    </submittedName>
</protein>
<proteinExistence type="inferred from homology"/>
<feature type="transmembrane region" description="Helical" evidence="11">
    <location>
        <begin position="215"/>
        <end position="237"/>
    </location>
</feature>
<dbReference type="SUPFAM" id="SSF52343">
    <property type="entry name" value="Ferredoxin reductase-like, C-terminal NADP-linked domain"/>
    <property type="match status" value="1"/>
</dbReference>
<dbReference type="InterPro" id="IPR036010">
    <property type="entry name" value="2Fe-2S_ferredoxin-like_sf"/>
</dbReference>
<evidence type="ECO:0000313" key="14">
    <source>
        <dbReference type="EMBL" id="MDT7040737.1"/>
    </source>
</evidence>
<dbReference type="Pfam" id="PF00175">
    <property type="entry name" value="NAD_binding_1"/>
    <property type="match status" value="1"/>
</dbReference>
<dbReference type="Gene3D" id="2.40.30.10">
    <property type="entry name" value="Translation factors"/>
    <property type="match status" value="1"/>
</dbReference>
<keyword evidence="7" id="KW-0408">Iron</keyword>
<dbReference type="PROSITE" id="PS51384">
    <property type="entry name" value="FAD_FR"/>
    <property type="match status" value="1"/>
</dbReference>
<keyword evidence="4" id="KW-0479">Metal-binding</keyword>
<feature type="region of interest" description="Disordered" evidence="10">
    <location>
        <begin position="41"/>
        <end position="87"/>
    </location>
</feature>
<dbReference type="Proteomes" id="UP001250932">
    <property type="component" value="Unassembled WGS sequence"/>
</dbReference>
<dbReference type="InterPro" id="IPR039261">
    <property type="entry name" value="FNR_nucleotide-bd"/>
</dbReference>
<dbReference type="Pfam" id="PF00111">
    <property type="entry name" value="Fer2"/>
    <property type="match status" value="1"/>
</dbReference>
<dbReference type="InterPro" id="IPR008333">
    <property type="entry name" value="Cbr1-like_FAD-bd_dom"/>
</dbReference>
<dbReference type="InterPro" id="IPR001433">
    <property type="entry name" value="OxRdtase_FAD/NAD-bd"/>
</dbReference>
<dbReference type="InterPro" id="IPR017927">
    <property type="entry name" value="FAD-bd_FR_type"/>
</dbReference>
<dbReference type="CDD" id="cd06217">
    <property type="entry name" value="FNR_iron_sulfur_binding_3"/>
    <property type="match status" value="1"/>
</dbReference>
<reference evidence="14 15" key="1">
    <citation type="journal article" date="2023" name="ISME J.">
        <title>Cultivation and genomic characterization of novel and ubiquitous marine nitrite-oxidizing bacteria from the Nitrospirales.</title>
        <authorList>
            <person name="Mueller A.J."/>
            <person name="Daebeler A."/>
            <person name="Herbold C.W."/>
            <person name="Kirkegaard R.H."/>
            <person name="Daims H."/>
        </authorList>
    </citation>
    <scope>NUCLEOTIDE SEQUENCE [LARGE SCALE GENOMIC DNA]</scope>
    <source>
        <strain evidence="14 15">EB</strain>
    </source>
</reference>
<organism evidence="14 15">
    <name type="scientific">Candidatus Nitronereus thalassa</name>
    <dbReference type="NCBI Taxonomy" id="3020898"/>
    <lineage>
        <taxon>Bacteria</taxon>
        <taxon>Pseudomonadati</taxon>
        <taxon>Nitrospirota</taxon>
        <taxon>Nitrospiria</taxon>
        <taxon>Nitrospirales</taxon>
        <taxon>Nitrospiraceae</taxon>
        <taxon>Candidatus Nitronereus</taxon>
    </lineage>
</organism>
<name>A0ABU3K2X4_9BACT</name>
<evidence type="ECO:0000256" key="1">
    <source>
        <dbReference type="ARBA" id="ARBA00001974"/>
    </source>
</evidence>
<evidence type="ECO:0000313" key="15">
    <source>
        <dbReference type="Proteomes" id="UP001250932"/>
    </source>
</evidence>
<dbReference type="InterPro" id="IPR012675">
    <property type="entry name" value="Beta-grasp_dom_sf"/>
</dbReference>
<gene>
    <name evidence="14" type="ORF">PPG34_00140</name>
</gene>
<keyword evidence="5" id="KW-0274">FAD</keyword>
<evidence type="ECO:0000256" key="7">
    <source>
        <dbReference type="ARBA" id="ARBA00023004"/>
    </source>
</evidence>
<dbReference type="InterPro" id="IPR006058">
    <property type="entry name" value="2Fe2S_fd_BS"/>
</dbReference>
<dbReference type="PROSITE" id="PS51085">
    <property type="entry name" value="2FE2S_FER_2"/>
    <property type="match status" value="1"/>
</dbReference>
<dbReference type="SUPFAM" id="SSF63380">
    <property type="entry name" value="Riboflavin synthase domain-like"/>
    <property type="match status" value="1"/>
</dbReference>
<dbReference type="PANTHER" id="PTHR47354">
    <property type="entry name" value="NADH OXIDOREDUCTASE HCR"/>
    <property type="match status" value="1"/>
</dbReference>
<keyword evidence="15" id="KW-1185">Reference proteome</keyword>
<keyword evidence="11" id="KW-1133">Transmembrane helix</keyword>
<evidence type="ECO:0000256" key="10">
    <source>
        <dbReference type="SAM" id="MobiDB-lite"/>
    </source>
</evidence>
<feature type="domain" description="FAD-binding FR-type" evidence="13">
    <location>
        <begin position="340"/>
        <end position="445"/>
    </location>
</feature>
<dbReference type="InterPro" id="IPR050415">
    <property type="entry name" value="MRET"/>
</dbReference>
<feature type="compositionally biased region" description="Polar residues" evidence="10">
    <location>
        <begin position="284"/>
        <end position="305"/>
    </location>
</feature>
<dbReference type="InterPro" id="IPR001709">
    <property type="entry name" value="Flavoprot_Pyr_Nucl_cyt_Rdtase"/>
</dbReference>
<evidence type="ECO:0000256" key="4">
    <source>
        <dbReference type="ARBA" id="ARBA00022723"/>
    </source>
</evidence>
<dbReference type="Gene3D" id="3.40.50.80">
    <property type="entry name" value="Nucleotide-binding domain of ferredoxin-NADP reductase (FNR) module"/>
    <property type="match status" value="1"/>
</dbReference>
<dbReference type="PRINTS" id="PR00371">
    <property type="entry name" value="FPNCR"/>
</dbReference>
<dbReference type="PANTHER" id="PTHR47354:SF6">
    <property type="entry name" value="NADH OXIDOREDUCTASE HCR"/>
    <property type="match status" value="1"/>
</dbReference>
<dbReference type="PROSITE" id="PS00197">
    <property type="entry name" value="2FE2S_FER_1"/>
    <property type="match status" value="1"/>
</dbReference>
<keyword evidence="11" id="KW-0472">Membrane</keyword>
<dbReference type="EMBL" id="JAQOUE010000001">
    <property type="protein sequence ID" value="MDT7040737.1"/>
    <property type="molecule type" value="Genomic_DNA"/>
</dbReference>
<dbReference type="CDD" id="cd00207">
    <property type="entry name" value="fer2"/>
    <property type="match status" value="1"/>
</dbReference>
<dbReference type="PRINTS" id="PR00410">
    <property type="entry name" value="PHEHYDRXLASE"/>
</dbReference>
<feature type="compositionally biased region" description="Gly residues" evidence="10">
    <location>
        <begin position="62"/>
        <end position="87"/>
    </location>
</feature>
<comment type="caution">
    <text evidence="14">The sequence shown here is derived from an EMBL/GenBank/DDBJ whole genome shotgun (WGS) entry which is preliminary data.</text>
</comment>
<dbReference type="RefSeq" id="WP_313831095.1">
    <property type="nucleotide sequence ID" value="NZ_JAQOUE010000001.1"/>
</dbReference>
<sequence>MTGGSLARSHRQCFLAVAAIVAWFLMLAGMGYAQISPEEHASHHPNQAMGSGGVASAQRQEGGPGNMVGGPSGGKDGSPGGMMGGGMDKMMEKMGAPKPKALYPTLMSLPDLPFEQRAEVQQQAHERMKQGTALMAEGMKSLSQSASTNDFLAMQVASRKLHEGLSQFESGLAAHRALAEGTSPRNVALQWFKQEMNLLPPNEGKQDHGILGLSWFHFSVMLLLVGFAVAMLFLYFFKMRRAAALLNRLAEDSGPVNSPPAAAPEKPAAAAGETPSSAGEDIPSNFQTTSARPPTSQEAKSQATASAECCDDSTEVCANEEAPSTDQPDISKGLLPVAKKKLCRLRVAQIYQETVDVKTFRLVACHGGGIPFSYLPGQFLTLTMPTGDKPIRRSYTMSSSPTQGYYCEITVKREEQGAGSRYLHDAVKVNDTLEVQAPSGKFVFAGKEADSIVLISGGVGITPMMSITRALTDMGWNGDIYFIAACRDPEHLIFQSELKRLQARHPNLHIFIAMSRLEKDVDSYHRGRIAKDLLAQWVPDIASKWIHLCGAPPMMEAVKQMLAELGVPGEKVHTENFGSQQKPQVRAAEREKIQKTTPVEKAGTVTFQKSDTSTELMPDETVLEASERVDVNIDYSCRTGSCGVCRVKLLSGSVTMEVEDGLDPDDKASGMILACQAKSTGNVAVDA</sequence>
<feature type="domain" description="2Fe-2S ferredoxin-type" evidence="12">
    <location>
        <begin position="603"/>
        <end position="687"/>
    </location>
</feature>
<comment type="cofactor">
    <cofactor evidence="1">
        <name>FAD</name>
        <dbReference type="ChEBI" id="CHEBI:57692"/>
    </cofactor>
</comment>
<evidence type="ECO:0000259" key="13">
    <source>
        <dbReference type="PROSITE" id="PS51384"/>
    </source>
</evidence>
<dbReference type="SUPFAM" id="SSF54292">
    <property type="entry name" value="2Fe-2S ferredoxin-like"/>
    <property type="match status" value="1"/>
</dbReference>
<keyword evidence="3" id="KW-0001">2Fe-2S</keyword>
<evidence type="ECO:0000256" key="11">
    <source>
        <dbReference type="SAM" id="Phobius"/>
    </source>
</evidence>
<keyword evidence="2" id="KW-0285">Flavoprotein</keyword>
<keyword evidence="11" id="KW-0812">Transmembrane</keyword>
<accession>A0ABU3K2X4</accession>
<evidence type="ECO:0000256" key="3">
    <source>
        <dbReference type="ARBA" id="ARBA00022714"/>
    </source>
</evidence>
<evidence type="ECO:0000256" key="5">
    <source>
        <dbReference type="ARBA" id="ARBA00022827"/>
    </source>
</evidence>
<dbReference type="Gene3D" id="3.10.20.30">
    <property type="match status" value="1"/>
</dbReference>
<evidence type="ECO:0000259" key="12">
    <source>
        <dbReference type="PROSITE" id="PS51085"/>
    </source>
</evidence>
<evidence type="ECO:0000256" key="6">
    <source>
        <dbReference type="ARBA" id="ARBA00023002"/>
    </source>
</evidence>
<evidence type="ECO:0000256" key="2">
    <source>
        <dbReference type="ARBA" id="ARBA00022630"/>
    </source>
</evidence>
<comment type="similarity">
    <text evidence="9">In the N-terminal section; belongs to the FAD-binding oxidoreductase type 6 family.</text>
</comment>
<evidence type="ECO:0000256" key="8">
    <source>
        <dbReference type="ARBA" id="ARBA00023014"/>
    </source>
</evidence>
<evidence type="ECO:0000256" key="9">
    <source>
        <dbReference type="ARBA" id="ARBA00061434"/>
    </source>
</evidence>